<protein>
    <recommendedName>
        <fullName evidence="3">Methyltransferase type 11 domain-containing protein</fullName>
    </recommendedName>
</protein>
<dbReference type="Pfam" id="PF08241">
    <property type="entry name" value="Methyltransf_11"/>
    <property type="match status" value="1"/>
</dbReference>
<keyword evidence="1" id="KW-0489">Methyltransferase</keyword>
<evidence type="ECO:0000313" key="4">
    <source>
        <dbReference type="EMBL" id="OGY56631.1"/>
    </source>
</evidence>
<dbReference type="GO" id="GO:0008175">
    <property type="term" value="F:tRNA methyltransferase activity"/>
    <property type="evidence" value="ECO:0007669"/>
    <property type="project" value="UniProtKB-ARBA"/>
</dbReference>
<name>A0A1G1YW60_9BACT</name>
<dbReference type="SUPFAM" id="SSF53335">
    <property type="entry name" value="S-adenosyl-L-methionine-dependent methyltransferases"/>
    <property type="match status" value="1"/>
</dbReference>
<reference evidence="4 5" key="1">
    <citation type="journal article" date="2016" name="Nat. Commun.">
        <title>Thousands of microbial genomes shed light on interconnected biogeochemical processes in an aquifer system.</title>
        <authorList>
            <person name="Anantharaman K."/>
            <person name="Brown C.T."/>
            <person name="Hug L.A."/>
            <person name="Sharon I."/>
            <person name="Castelle C.J."/>
            <person name="Probst A.J."/>
            <person name="Thomas B.C."/>
            <person name="Singh A."/>
            <person name="Wilkins M.J."/>
            <person name="Karaoz U."/>
            <person name="Brodie E.L."/>
            <person name="Williams K.H."/>
            <person name="Hubbard S.S."/>
            <person name="Banfield J.F."/>
        </authorList>
    </citation>
    <scope>NUCLEOTIDE SEQUENCE [LARGE SCALE GENOMIC DNA]</scope>
</reference>
<evidence type="ECO:0000256" key="1">
    <source>
        <dbReference type="ARBA" id="ARBA00022603"/>
    </source>
</evidence>
<organism evidence="4 5">
    <name type="scientific">Candidatus Buchananbacteria bacterium RIFCSPLOWO2_02_FULL_46_11b</name>
    <dbReference type="NCBI Taxonomy" id="1797548"/>
    <lineage>
        <taxon>Bacteria</taxon>
        <taxon>Candidatus Buchananiibacteriota</taxon>
    </lineage>
</organism>
<dbReference type="GO" id="GO:0032259">
    <property type="term" value="P:methylation"/>
    <property type="evidence" value="ECO:0007669"/>
    <property type="project" value="UniProtKB-KW"/>
</dbReference>
<comment type="caution">
    <text evidence="4">The sequence shown here is derived from an EMBL/GenBank/DDBJ whole genome shotgun (WGS) entry which is preliminary data.</text>
</comment>
<evidence type="ECO:0000259" key="3">
    <source>
        <dbReference type="Pfam" id="PF08241"/>
    </source>
</evidence>
<dbReference type="InterPro" id="IPR029063">
    <property type="entry name" value="SAM-dependent_MTases_sf"/>
</dbReference>
<dbReference type="EMBL" id="MHIR01000054">
    <property type="protein sequence ID" value="OGY56631.1"/>
    <property type="molecule type" value="Genomic_DNA"/>
</dbReference>
<keyword evidence="2" id="KW-0808">Transferase</keyword>
<sequence>MNQQTAQKILDDVKQTYNDIAPDFDKTRAYVWPGIKAFVKYVGPNDKVLDLGCGNGKLRLLFKDVKIDYTGADNSSALLKLAGDKADLALPGQKFAEAEVFNLPFVDNSFDAVFFLAVLHHIPGKDLRLKTLREINRVLKPGGVLVMTNWNRWQNEYNGHIFKYTLLKLFGKSELDFKDFYLPWMGGKAYRYYHAFTLGEVKRLVKKSGLKSEENYLAKFDGAKVSSLAYLTAANLVAVARKARFNKTIKQESN</sequence>
<dbReference type="PANTHER" id="PTHR13069:SF21">
    <property type="entry name" value="ALKYLATED DNA REPAIR PROTEIN ALKB HOMOLOG 8"/>
    <property type="match status" value="1"/>
</dbReference>
<dbReference type="InterPro" id="IPR051422">
    <property type="entry name" value="AlkB_tRNA_MeTrf/Diox"/>
</dbReference>
<accession>A0A1G1YW60</accession>
<dbReference type="GO" id="GO:0008757">
    <property type="term" value="F:S-adenosylmethionine-dependent methyltransferase activity"/>
    <property type="evidence" value="ECO:0007669"/>
    <property type="project" value="InterPro"/>
</dbReference>
<evidence type="ECO:0000313" key="5">
    <source>
        <dbReference type="Proteomes" id="UP000177408"/>
    </source>
</evidence>
<dbReference type="Proteomes" id="UP000177408">
    <property type="component" value="Unassembled WGS sequence"/>
</dbReference>
<dbReference type="Gene3D" id="3.40.50.150">
    <property type="entry name" value="Vaccinia Virus protein VP39"/>
    <property type="match status" value="1"/>
</dbReference>
<proteinExistence type="predicted"/>
<dbReference type="InterPro" id="IPR013216">
    <property type="entry name" value="Methyltransf_11"/>
</dbReference>
<dbReference type="PANTHER" id="PTHR13069">
    <property type="entry name" value="ALKYLATED DNA REPAIR PROTEIN ALKB HOMOLOG 8"/>
    <property type="match status" value="1"/>
</dbReference>
<feature type="domain" description="Methyltransferase type 11" evidence="3">
    <location>
        <begin position="49"/>
        <end position="147"/>
    </location>
</feature>
<gene>
    <name evidence="4" type="ORF">A3H67_04910</name>
</gene>
<dbReference type="GO" id="GO:0006400">
    <property type="term" value="P:tRNA modification"/>
    <property type="evidence" value="ECO:0007669"/>
    <property type="project" value="UniProtKB-ARBA"/>
</dbReference>
<dbReference type="AlphaFoldDB" id="A0A1G1YW60"/>
<evidence type="ECO:0000256" key="2">
    <source>
        <dbReference type="ARBA" id="ARBA00022679"/>
    </source>
</evidence>
<dbReference type="CDD" id="cd02440">
    <property type="entry name" value="AdoMet_MTases"/>
    <property type="match status" value="1"/>
</dbReference>